<dbReference type="Pfam" id="PF13581">
    <property type="entry name" value="HATPase_c_2"/>
    <property type="match status" value="1"/>
</dbReference>
<protein>
    <recommendedName>
        <fullName evidence="3">Histidine kinase/HSP90-like ATPase domain-containing protein</fullName>
    </recommendedName>
</protein>
<feature type="domain" description="Histidine kinase/HSP90-like ATPase" evidence="3">
    <location>
        <begin position="67"/>
        <end position="176"/>
    </location>
</feature>
<dbReference type="EMBL" id="BAAAXF010000014">
    <property type="protein sequence ID" value="GAA3493862.1"/>
    <property type="molecule type" value="Genomic_DNA"/>
</dbReference>
<gene>
    <name evidence="4" type="ORF">GCM10019016_008300</name>
    <name evidence="5" type="ORF">GCM10019016_009610</name>
    <name evidence="6" type="ORF">GCM10019016_009680</name>
</gene>
<dbReference type="EMBL" id="BAAAXF010000013">
    <property type="protein sequence ID" value="GAA3493731.1"/>
    <property type="molecule type" value="Genomic_DNA"/>
</dbReference>
<reference evidence="4" key="1">
    <citation type="journal article" date="2014" name="Int. J. Syst. Evol. Microbiol.">
        <title>Complete genome of a new Firmicutes species belonging to the dominant human colonic microbiota ('Ruminococcus bicirculans') reveals two chromosomes and a selective capacity to utilize plant glucans.</title>
        <authorList>
            <consortium name="NISC Comparative Sequencing Program"/>
            <person name="Wegmann U."/>
            <person name="Louis P."/>
            <person name="Goesmann A."/>
            <person name="Henrissat B."/>
            <person name="Duncan S.H."/>
            <person name="Flint H.J."/>
        </authorList>
    </citation>
    <scope>NUCLEOTIDE SEQUENCE</scope>
    <source>
        <strain evidence="4">JCM 4816</strain>
    </source>
</reference>
<reference evidence="4" key="3">
    <citation type="submission" date="2023-12" db="EMBL/GenBank/DDBJ databases">
        <authorList>
            <person name="Sun Q."/>
            <person name="Inoue M."/>
        </authorList>
    </citation>
    <scope>NUCLEOTIDE SEQUENCE</scope>
    <source>
        <strain evidence="4">JCM 4816</strain>
    </source>
</reference>
<dbReference type="PANTHER" id="PTHR35526">
    <property type="entry name" value="ANTI-SIGMA-F FACTOR RSBW-RELATED"/>
    <property type="match status" value="1"/>
</dbReference>
<keyword evidence="1" id="KW-0808">Transferase</keyword>
<keyword evidence="7" id="KW-1185">Reference proteome</keyword>
<evidence type="ECO:0000313" key="6">
    <source>
        <dbReference type="EMBL" id="GAA3493869.1"/>
    </source>
</evidence>
<dbReference type="InterPro" id="IPR036890">
    <property type="entry name" value="HATPase_C_sf"/>
</dbReference>
<evidence type="ECO:0000313" key="5">
    <source>
        <dbReference type="EMBL" id="GAA3493862.1"/>
    </source>
</evidence>
<evidence type="ECO:0000256" key="2">
    <source>
        <dbReference type="SAM" id="MobiDB-lite"/>
    </source>
</evidence>
<dbReference type="Gene3D" id="3.30.565.10">
    <property type="entry name" value="Histidine kinase-like ATPase, C-terminal domain"/>
    <property type="match status" value="1"/>
</dbReference>
<name>A0ABP6TET5_9ACTN</name>
<evidence type="ECO:0000259" key="3">
    <source>
        <dbReference type="Pfam" id="PF13581"/>
    </source>
</evidence>
<feature type="region of interest" description="Disordered" evidence="2">
    <location>
        <begin position="1"/>
        <end position="21"/>
    </location>
</feature>
<keyword evidence="1" id="KW-0418">Kinase</keyword>
<sequence length="187" mass="20005">MTTVHLPASGRARRSASDAADLPLPATAADRLLHDHCRPGHPRRDGDRVSVSFEVCPPRTGGEIFERDARRVGMARRLTAARLRYCGLEALVDDATLIVSELVTNAIQHGDGDQITFTMTVRDGFLSLAVHGETPCRPVVRNAPEDAECGRGLFLVDCLASVHGGTWGTSDDGTTTWCCLAVPGGQS</sequence>
<dbReference type="InterPro" id="IPR050267">
    <property type="entry name" value="Anti-sigma-factor_SerPK"/>
</dbReference>
<proteinExistence type="predicted"/>
<comment type="caution">
    <text evidence="4">The sequence shown here is derived from an EMBL/GenBank/DDBJ whole genome shotgun (WGS) entry which is preliminary data.</text>
</comment>
<dbReference type="EMBL" id="BAAAXF010000014">
    <property type="protein sequence ID" value="GAA3493869.1"/>
    <property type="molecule type" value="Genomic_DNA"/>
</dbReference>
<evidence type="ECO:0000256" key="1">
    <source>
        <dbReference type="ARBA" id="ARBA00022527"/>
    </source>
</evidence>
<keyword evidence="1" id="KW-0723">Serine/threonine-protein kinase</keyword>
<organism evidence="4 7">
    <name type="scientific">Streptomyces prasinosporus</name>
    <dbReference type="NCBI Taxonomy" id="68256"/>
    <lineage>
        <taxon>Bacteria</taxon>
        <taxon>Bacillati</taxon>
        <taxon>Actinomycetota</taxon>
        <taxon>Actinomycetes</taxon>
        <taxon>Kitasatosporales</taxon>
        <taxon>Streptomycetaceae</taxon>
        <taxon>Streptomyces</taxon>
        <taxon>Streptomyces albogriseolus group</taxon>
    </lineage>
</organism>
<dbReference type="SUPFAM" id="SSF55874">
    <property type="entry name" value="ATPase domain of HSP90 chaperone/DNA topoisomerase II/histidine kinase"/>
    <property type="match status" value="1"/>
</dbReference>
<dbReference type="CDD" id="cd16936">
    <property type="entry name" value="HATPase_RsbW-like"/>
    <property type="match status" value="1"/>
</dbReference>
<accession>A0ABP6TET5</accession>
<dbReference type="Proteomes" id="UP001501455">
    <property type="component" value="Unassembled WGS sequence"/>
</dbReference>
<dbReference type="InterPro" id="IPR003594">
    <property type="entry name" value="HATPase_dom"/>
</dbReference>
<reference evidence="7" key="2">
    <citation type="journal article" date="2019" name="Int. J. Syst. Evol. Microbiol.">
        <title>The Global Catalogue of Microorganisms (GCM) 10K type strain sequencing project: providing services to taxonomists for standard genome sequencing and annotation.</title>
        <authorList>
            <consortium name="The Broad Institute Genomics Platform"/>
            <consortium name="The Broad Institute Genome Sequencing Center for Infectious Disease"/>
            <person name="Wu L."/>
            <person name="Ma J."/>
        </authorList>
    </citation>
    <scope>NUCLEOTIDE SEQUENCE [LARGE SCALE GENOMIC DNA]</scope>
    <source>
        <strain evidence="7">JCM 4816</strain>
    </source>
</reference>
<evidence type="ECO:0000313" key="7">
    <source>
        <dbReference type="Proteomes" id="UP001501455"/>
    </source>
</evidence>
<evidence type="ECO:0000313" key="4">
    <source>
        <dbReference type="EMBL" id="GAA3493731.1"/>
    </source>
</evidence>
<dbReference type="PANTHER" id="PTHR35526:SF3">
    <property type="entry name" value="ANTI-SIGMA-F FACTOR RSBW"/>
    <property type="match status" value="1"/>
</dbReference>